<evidence type="ECO:0000313" key="1">
    <source>
        <dbReference type="EMBL" id="SHK84942.1"/>
    </source>
</evidence>
<protein>
    <submittedName>
        <fullName evidence="1">Uncharacterized protein</fullName>
    </submittedName>
</protein>
<organism evidence="1 2">
    <name type="scientific">Maribacter aquivivus</name>
    <dbReference type="NCBI Taxonomy" id="228958"/>
    <lineage>
        <taxon>Bacteria</taxon>
        <taxon>Pseudomonadati</taxon>
        <taxon>Bacteroidota</taxon>
        <taxon>Flavobacteriia</taxon>
        <taxon>Flavobacteriales</taxon>
        <taxon>Flavobacteriaceae</taxon>
        <taxon>Maribacter</taxon>
    </lineage>
</organism>
<dbReference type="EMBL" id="FQZX01000007">
    <property type="protein sequence ID" value="SHK84942.1"/>
    <property type="molecule type" value="Genomic_DNA"/>
</dbReference>
<name>A0A1M6VTR7_9FLAO</name>
<sequence length="44" mass="5233">MSSIYVQIKIKNRDQYFRIDHGFFYKVSSMGLEYSNKVTACNIH</sequence>
<dbReference type="AlphaFoldDB" id="A0A1M6VTR7"/>
<dbReference type="Proteomes" id="UP000184314">
    <property type="component" value="Unassembled WGS sequence"/>
</dbReference>
<reference evidence="2" key="1">
    <citation type="submission" date="2016-11" db="EMBL/GenBank/DDBJ databases">
        <authorList>
            <person name="Varghese N."/>
            <person name="Submissions S."/>
        </authorList>
    </citation>
    <scope>NUCLEOTIDE SEQUENCE [LARGE SCALE GENOMIC DNA]</scope>
    <source>
        <strain evidence="2">DSM 16478</strain>
    </source>
</reference>
<accession>A0A1M6VTR7</accession>
<gene>
    <name evidence="1" type="ORF">SAMN04488007_3994</name>
</gene>
<evidence type="ECO:0000313" key="2">
    <source>
        <dbReference type="Proteomes" id="UP000184314"/>
    </source>
</evidence>
<keyword evidence="2" id="KW-1185">Reference proteome</keyword>
<proteinExistence type="predicted"/>